<evidence type="ECO:0000313" key="2">
    <source>
        <dbReference type="Proteomes" id="UP001066276"/>
    </source>
</evidence>
<reference evidence="1" key="1">
    <citation type="journal article" date="2022" name="bioRxiv">
        <title>Sequencing and chromosome-scale assembly of the giantPleurodeles waltlgenome.</title>
        <authorList>
            <person name="Brown T."/>
            <person name="Elewa A."/>
            <person name="Iarovenko S."/>
            <person name="Subramanian E."/>
            <person name="Araus A.J."/>
            <person name="Petzold A."/>
            <person name="Susuki M."/>
            <person name="Suzuki K.-i.T."/>
            <person name="Hayashi T."/>
            <person name="Toyoda A."/>
            <person name="Oliveira C."/>
            <person name="Osipova E."/>
            <person name="Leigh N.D."/>
            <person name="Simon A."/>
            <person name="Yun M.H."/>
        </authorList>
    </citation>
    <scope>NUCLEOTIDE SEQUENCE</scope>
    <source>
        <strain evidence="1">20211129_DDA</strain>
        <tissue evidence="1">Liver</tissue>
    </source>
</reference>
<feature type="non-terminal residue" evidence="1">
    <location>
        <position position="1"/>
    </location>
</feature>
<sequence>KISLSSHSSHRILGIPDQFSFLNSSFTCSKNKIHKVRDSTNSSHLSHFSQSISSTSRSSFLFHPGNLPRSSSLPVTSKTEDPTLEKRAIVFGPCSPRP</sequence>
<organism evidence="1 2">
    <name type="scientific">Pleurodeles waltl</name>
    <name type="common">Iberian ribbed newt</name>
    <dbReference type="NCBI Taxonomy" id="8319"/>
    <lineage>
        <taxon>Eukaryota</taxon>
        <taxon>Metazoa</taxon>
        <taxon>Chordata</taxon>
        <taxon>Craniata</taxon>
        <taxon>Vertebrata</taxon>
        <taxon>Euteleostomi</taxon>
        <taxon>Amphibia</taxon>
        <taxon>Batrachia</taxon>
        <taxon>Caudata</taxon>
        <taxon>Salamandroidea</taxon>
        <taxon>Salamandridae</taxon>
        <taxon>Pleurodelinae</taxon>
        <taxon>Pleurodeles</taxon>
    </lineage>
</organism>
<dbReference type="AlphaFoldDB" id="A0AAV7M8X5"/>
<comment type="caution">
    <text evidence="1">The sequence shown here is derived from an EMBL/GenBank/DDBJ whole genome shotgun (WGS) entry which is preliminary data.</text>
</comment>
<protein>
    <submittedName>
        <fullName evidence="1">Uncharacterized protein</fullName>
    </submittedName>
</protein>
<accession>A0AAV7M8X5</accession>
<evidence type="ECO:0000313" key="1">
    <source>
        <dbReference type="EMBL" id="KAJ1099539.1"/>
    </source>
</evidence>
<dbReference type="EMBL" id="JANPWB010000014">
    <property type="protein sequence ID" value="KAJ1099539.1"/>
    <property type="molecule type" value="Genomic_DNA"/>
</dbReference>
<proteinExistence type="predicted"/>
<keyword evidence="2" id="KW-1185">Reference proteome</keyword>
<gene>
    <name evidence="1" type="ORF">NDU88_004639</name>
</gene>
<dbReference type="Proteomes" id="UP001066276">
    <property type="component" value="Chromosome 10"/>
</dbReference>
<feature type="non-terminal residue" evidence="1">
    <location>
        <position position="98"/>
    </location>
</feature>
<name>A0AAV7M8X5_PLEWA</name>